<dbReference type="STRING" id="563192.HMPREF0179_02529"/>
<comment type="subcellular location">
    <subcellularLocation>
        <location evidence="1">Membrane</location>
        <topology evidence="1">Multi-pass membrane protein</topology>
    </subcellularLocation>
</comment>
<keyword evidence="9" id="KW-1185">Reference proteome</keyword>
<sequence length="285" mass="29954">MKVSTTSPFFSVALLVISMLSIQCSASLAKSVFPIIGPEATTALRLMFAALVLLPVMRPWRAKLTRKQWLPIILYGLSTGVMNMCFYQAISRIPLGVGVALEFTGPLAIAMLGSRRLIDFLWIALAVGGLILLLPIHEFSGNLDPVGVAFALGAGFCWAMYIFFGKRAGNAGGGASVSLGMIVGACAILPFGVASAGTSMFSMSVLPLALLLGVFSSALPYGLEIVALKQLPAQTFGILMSMEPVLAALSGIIFLGEQLNVAQWVALACIIVASIGATLTIRRKA</sequence>
<feature type="transmembrane region" description="Helical" evidence="6">
    <location>
        <begin position="120"/>
        <end position="140"/>
    </location>
</feature>
<comment type="caution">
    <text evidence="8">The sequence shown here is derived from an EMBL/GenBank/DDBJ whole genome shotgun (WGS) entry which is preliminary data.</text>
</comment>
<dbReference type="RefSeq" id="WP_016360690.1">
    <property type="nucleotide sequence ID" value="NZ_KE150238.1"/>
</dbReference>
<dbReference type="HOGENOM" id="CLU_057295_0_1_7"/>
<evidence type="ECO:0000256" key="3">
    <source>
        <dbReference type="ARBA" id="ARBA00022692"/>
    </source>
</evidence>
<feature type="transmembrane region" description="Helical" evidence="6">
    <location>
        <begin position="261"/>
        <end position="281"/>
    </location>
</feature>
<gene>
    <name evidence="8" type="ORF">HMPREF0179_02529</name>
</gene>
<keyword evidence="4 6" id="KW-1133">Transmembrane helix</keyword>
<feature type="transmembrane region" description="Helical" evidence="6">
    <location>
        <begin position="176"/>
        <end position="194"/>
    </location>
</feature>
<name>E5Y8L1_BILW3</name>
<feature type="transmembrane region" description="Helical" evidence="6">
    <location>
        <begin position="69"/>
        <end position="89"/>
    </location>
</feature>
<feature type="transmembrane region" description="Helical" evidence="6">
    <location>
        <begin position="200"/>
        <end position="223"/>
    </location>
</feature>
<evidence type="ECO:0000313" key="8">
    <source>
        <dbReference type="EMBL" id="EFV43667.2"/>
    </source>
</evidence>
<dbReference type="InterPro" id="IPR050638">
    <property type="entry name" value="AA-Vitamin_Transporters"/>
</dbReference>
<comment type="similarity">
    <text evidence="2">Belongs to the EamA transporter family.</text>
</comment>
<evidence type="ECO:0000256" key="1">
    <source>
        <dbReference type="ARBA" id="ARBA00004141"/>
    </source>
</evidence>
<dbReference type="SUPFAM" id="SSF103481">
    <property type="entry name" value="Multidrug resistance efflux transporter EmrE"/>
    <property type="match status" value="2"/>
</dbReference>
<evidence type="ECO:0000259" key="7">
    <source>
        <dbReference type="Pfam" id="PF00892"/>
    </source>
</evidence>
<reference evidence="8 9" key="2">
    <citation type="submission" date="2013-04" db="EMBL/GenBank/DDBJ databases">
        <title>The Genome Sequence of Bilophila wadsworthia 3_1_6.</title>
        <authorList>
            <consortium name="The Broad Institute Genomics Platform"/>
            <person name="Earl A."/>
            <person name="Ward D."/>
            <person name="Feldgarden M."/>
            <person name="Gevers D."/>
            <person name="Sibley C."/>
            <person name="Strauss J."/>
            <person name="Allen-Vercoe E."/>
            <person name="Walker B."/>
            <person name="Young S."/>
            <person name="Zeng Q."/>
            <person name="Gargeya S."/>
            <person name="Fitzgerald M."/>
            <person name="Haas B."/>
            <person name="Abouelleil A."/>
            <person name="Allen A.W."/>
            <person name="Alvarado L."/>
            <person name="Arachchi H.M."/>
            <person name="Berlin A.M."/>
            <person name="Chapman S.B."/>
            <person name="Gainer-Dewar J."/>
            <person name="Goldberg J."/>
            <person name="Griggs A."/>
            <person name="Gujja S."/>
            <person name="Hansen M."/>
            <person name="Howarth C."/>
            <person name="Imamovic A."/>
            <person name="Ireland A."/>
            <person name="Larimer J."/>
            <person name="McCowan C."/>
            <person name="Murphy C."/>
            <person name="Pearson M."/>
            <person name="Poon T.W."/>
            <person name="Priest M."/>
            <person name="Roberts A."/>
            <person name="Saif S."/>
            <person name="Shea T."/>
            <person name="Sisk P."/>
            <person name="Sykes S."/>
            <person name="Wortman J."/>
            <person name="Nusbaum C."/>
            <person name="Birren B."/>
        </authorList>
    </citation>
    <scope>NUCLEOTIDE SEQUENCE [LARGE SCALE GENOMIC DNA]</scope>
    <source>
        <strain evidence="8 9">3_1_6</strain>
    </source>
</reference>
<dbReference type="InterPro" id="IPR000620">
    <property type="entry name" value="EamA_dom"/>
</dbReference>
<reference evidence="8 9" key="1">
    <citation type="submission" date="2010-10" db="EMBL/GenBank/DDBJ databases">
        <authorList>
            <consortium name="The Broad Institute Genome Sequencing Platform"/>
            <person name="Ward D."/>
            <person name="Earl A."/>
            <person name="Feldgarden M."/>
            <person name="Young S.K."/>
            <person name="Gargeya S."/>
            <person name="Zeng Q."/>
            <person name="Alvarado L."/>
            <person name="Berlin A."/>
            <person name="Bochicchio J."/>
            <person name="Chapman S.B."/>
            <person name="Chen Z."/>
            <person name="Freedman E."/>
            <person name="Gellesch M."/>
            <person name="Goldberg J."/>
            <person name="Griggs A."/>
            <person name="Gujja S."/>
            <person name="Heilman E."/>
            <person name="Heiman D."/>
            <person name="Howarth C."/>
            <person name="Mehta T."/>
            <person name="Neiman D."/>
            <person name="Pearson M."/>
            <person name="Roberts A."/>
            <person name="Saif S."/>
            <person name="Shea T."/>
            <person name="Shenoy N."/>
            <person name="Sisk P."/>
            <person name="Stolte C."/>
            <person name="Sykes S."/>
            <person name="White J."/>
            <person name="Yandava C."/>
            <person name="Allen-Vercoe E."/>
            <person name="Sibley C."/>
            <person name="Ambrose C.E."/>
            <person name="Strauss J."/>
            <person name="Daigneault M."/>
            <person name="Haas B."/>
            <person name="Nusbaum C."/>
            <person name="Birren B."/>
        </authorList>
    </citation>
    <scope>NUCLEOTIDE SEQUENCE [LARGE SCALE GENOMIC DNA]</scope>
    <source>
        <strain evidence="8 9">3_1_6</strain>
    </source>
</reference>
<dbReference type="AlphaFoldDB" id="E5Y8L1"/>
<feature type="transmembrane region" description="Helical" evidence="6">
    <location>
        <begin position="235"/>
        <end position="255"/>
    </location>
</feature>
<feature type="transmembrane region" description="Helical" evidence="6">
    <location>
        <begin position="39"/>
        <end position="57"/>
    </location>
</feature>
<feature type="transmembrane region" description="Helical" evidence="6">
    <location>
        <begin position="95"/>
        <end position="113"/>
    </location>
</feature>
<organism evidence="8 9">
    <name type="scientific">Bilophila wadsworthia (strain 3_1_6)</name>
    <dbReference type="NCBI Taxonomy" id="563192"/>
    <lineage>
        <taxon>Bacteria</taxon>
        <taxon>Pseudomonadati</taxon>
        <taxon>Thermodesulfobacteriota</taxon>
        <taxon>Desulfovibrionia</taxon>
        <taxon>Desulfovibrionales</taxon>
        <taxon>Desulfovibrionaceae</taxon>
        <taxon>Bilophila</taxon>
    </lineage>
</organism>
<dbReference type="Pfam" id="PF00892">
    <property type="entry name" value="EamA"/>
    <property type="match status" value="2"/>
</dbReference>
<dbReference type="Proteomes" id="UP000006034">
    <property type="component" value="Unassembled WGS sequence"/>
</dbReference>
<dbReference type="PANTHER" id="PTHR32322:SF2">
    <property type="entry name" value="EAMA DOMAIN-CONTAINING PROTEIN"/>
    <property type="match status" value="1"/>
</dbReference>
<dbReference type="PANTHER" id="PTHR32322">
    <property type="entry name" value="INNER MEMBRANE TRANSPORTER"/>
    <property type="match status" value="1"/>
</dbReference>
<accession>E5Y8L1</accession>
<dbReference type="GO" id="GO:0016020">
    <property type="term" value="C:membrane"/>
    <property type="evidence" value="ECO:0007669"/>
    <property type="project" value="UniProtKB-SubCell"/>
</dbReference>
<keyword evidence="3 6" id="KW-0812">Transmembrane</keyword>
<evidence type="ECO:0000256" key="4">
    <source>
        <dbReference type="ARBA" id="ARBA00022989"/>
    </source>
</evidence>
<feature type="domain" description="EamA" evidence="7">
    <location>
        <begin position="147"/>
        <end position="276"/>
    </location>
</feature>
<feature type="domain" description="EamA" evidence="7">
    <location>
        <begin position="12"/>
        <end position="132"/>
    </location>
</feature>
<evidence type="ECO:0000313" key="9">
    <source>
        <dbReference type="Proteomes" id="UP000006034"/>
    </source>
</evidence>
<proteinExistence type="inferred from homology"/>
<protein>
    <submittedName>
        <fullName evidence="8">Inner membrane transporter RhtA</fullName>
    </submittedName>
</protein>
<dbReference type="OrthoDB" id="9815120at2"/>
<keyword evidence="5 6" id="KW-0472">Membrane</keyword>
<evidence type="ECO:0000256" key="2">
    <source>
        <dbReference type="ARBA" id="ARBA00007362"/>
    </source>
</evidence>
<evidence type="ECO:0000256" key="5">
    <source>
        <dbReference type="ARBA" id="ARBA00023136"/>
    </source>
</evidence>
<dbReference type="GeneID" id="78085659"/>
<feature type="transmembrane region" description="Helical" evidence="6">
    <location>
        <begin position="146"/>
        <end position="164"/>
    </location>
</feature>
<evidence type="ECO:0000256" key="6">
    <source>
        <dbReference type="SAM" id="Phobius"/>
    </source>
</evidence>
<dbReference type="InterPro" id="IPR037185">
    <property type="entry name" value="EmrE-like"/>
</dbReference>
<dbReference type="eggNOG" id="COG5006">
    <property type="taxonomic scope" value="Bacteria"/>
</dbReference>
<dbReference type="EMBL" id="ADCP02000001">
    <property type="protein sequence ID" value="EFV43667.2"/>
    <property type="molecule type" value="Genomic_DNA"/>
</dbReference>